<organism evidence="11 12">
    <name type="scientific">Ceratodon purpureus</name>
    <name type="common">Fire moss</name>
    <name type="synonym">Dicranum purpureum</name>
    <dbReference type="NCBI Taxonomy" id="3225"/>
    <lineage>
        <taxon>Eukaryota</taxon>
        <taxon>Viridiplantae</taxon>
        <taxon>Streptophyta</taxon>
        <taxon>Embryophyta</taxon>
        <taxon>Bryophyta</taxon>
        <taxon>Bryophytina</taxon>
        <taxon>Bryopsida</taxon>
        <taxon>Dicranidae</taxon>
        <taxon>Pseudoditrichales</taxon>
        <taxon>Ditrichaceae</taxon>
        <taxon>Ceratodon</taxon>
    </lineage>
</organism>
<dbReference type="GO" id="GO:0008270">
    <property type="term" value="F:zinc ion binding"/>
    <property type="evidence" value="ECO:0007669"/>
    <property type="project" value="UniProtKB-KW"/>
</dbReference>
<dbReference type="AlphaFoldDB" id="A0A8T0GT06"/>
<evidence type="ECO:0000259" key="9">
    <source>
        <dbReference type="PROSITE" id="PS50119"/>
    </source>
</evidence>
<dbReference type="PANTHER" id="PTHR31874:SF1">
    <property type="entry name" value="ZINC FINGER PROTEIN CONSTANS-LIKE 6"/>
    <property type="match status" value="1"/>
</dbReference>
<gene>
    <name evidence="11" type="ORF">KC19_9G085800</name>
</gene>
<evidence type="ECO:0000256" key="6">
    <source>
        <dbReference type="PROSITE-ProRule" id="PRU00024"/>
    </source>
</evidence>
<dbReference type="CDD" id="cd19821">
    <property type="entry name" value="Bbox1_BBX-like"/>
    <property type="match status" value="1"/>
</dbReference>
<feature type="region of interest" description="Disordered" evidence="8">
    <location>
        <begin position="58"/>
        <end position="131"/>
    </location>
</feature>
<feature type="compositionally biased region" description="Low complexity" evidence="8">
    <location>
        <begin position="160"/>
        <end position="176"/>
    </location>
</feature>
<dbReference type="InterPro" id="IPR049808">
    <property type="entry name" value="CONSTANS-like_Bbox1"/>
</dbReference>
<evidence type="ECO:0000313" key="12">
    <source>
        <dbReference type="Proteomes" id="UP000822688"/>
    </source>
</evidence>
<dbReference type="InterPro" id="IPR000315">
    <property type="entry name" value="Znf_B-box"/>
</dbReference>
<evidence type="ECO:0000259" key="10">
    <source>
        <dbReference type="PROSITE" id="PS51017"/>
    </source>
</evidence>
<feature type="region of interest" description="Disordered" evidence="8">
    <location>
        <begin position="160"/>
        <end position="191"/>
    </location>
</feature>
<dbReference type="InterPro" id="IPR052453">
    <property type="entry name" value="CONSTANS-like_ZF"/>
</dbReference>
<evidence type="ECO:0000256" key="5">
    <source>
        <dbReference type="ARBA" id="ARBA00023242"/>
    </source>
</evidence>
<accession>A0A8T0GT06</accession>
<dbReference type="EMBL" id="CM026430">
    <property type="protein sequence ID" value="KAG0561707.1"/>
    <property type="molecule type" value="Genomic_DNA"/>
</dbReference>
<evidence type="ECO:0000256" key="2">
    <source>
        <dbReference type="ARBA" id="ARBA00010024"/>
    </source>
</evidence>
<comment type="subcellular location">
    <subcellularLocation>
        <location evidence="1 7">Nucleus</location>
    </subcellularLocation>
</comment>
<dbReference type="PROSITE" id="PS51017">
    <property type="entry name" value="CCT"/>
    <property type="match status" value="1"/>
</dbReference>
<keyword evidence="4" id="KW-0862">Zinc</keyword>
<keyword evidence="5 7" id="KW-0539">Nucleus</keyword>
<evidence type="ECO:0000256" key="3">
    <source>
        <dbReference type="ARBA" id="ARBA00022723"/>
    </source>
</evidence>
<dbReference type="GO" id="GO:0006355">
    <property type="term" value="P:regulation of DNA-templated transcription"/>
    <property type="evidence" value="ECO:0007669"/>
    <property type="project" value="TreeGrafter"/>
</dbReference>
<dbReference type="Pfam" id="PF06203">
    <property type="entry name" value="CCT"/>
    <property type="match status" value="1"/>
</dbReference>
<dbReference type="SMART" id="SM00336">
    <property type="entry name" value="BBOX"/>
    <property type="match status" value="1"/>
</dbReference>
<dbReference type="Proteomes" id="UP000822688">
    <property type="component" value="Chromosome 9"/>
</dbReference>
<evidence type="ECO:0000256" key="1">
    <source>
        <dbReference type="ARBA" id="ARBA00004123"/>
    </source>
</evidence>
<evidence type="ECO:0000256" key="4">
    <source>
        <dbReference type="ARBA" id="ARBA00022833"/>
    </source>
</evidence>
<dbReference type="PROSITE" id="PS50119">
    <property type="entry name" value="ZF_BBOX"/>
    <property type="match status" value="1"/>
</dbReference>
<comment type="caution">
    <text evidence="11">The sequence shown here is derived from an EMBL/GenBank/DDBJ whole genome shotgun (WGS) entry which is preliminary data.</text>
</comment>
<evidence type="ECO:0000313" key="11">
    <source>
        <dbReference type="EMBL" id="KAG0561707.1"/>
    </source>
</evidence>
<comment type="similarity">
    <text evidence="2">Belongs to the CONSTANS family.</text>
</comment>
<dbReference type="PANTHER" id="PTHR31874">
    <property type="entry name" value="CCT MOTIF FAMILY PROTEIN, EXPRESSED"/>
    <property type="match status" value="1"/>
</dbReference>
<sequence>MATKVANRSVATAMAIVGRASRACDVCASKSARWYCGADAAYLCDRCDTQVHSANALAQRHERVRLTPSGTPMKPPRKPQESTPKAKPPTGASKKKKNPAPPQVLPARKRSRTSRPHPHRRPEAQPLDEVEVKVEESNLFSDFFDTEDFLVDDTHEVPSFDGSLASSPSPSPSSGSEYTQEFSLSPEFHSDLSSPSEDSFAAYFKGKAAHDEFLVPDGFDSGIDIICCDADGNISLASDACFIPGDIPGLEAFDDCSLSFDLAQRGVAASSEAFEGENGTTTTSNAGVVGSGNDEFSNGPFAKYFVKKRKVKAESAKKVMSPEVIKSEAKEILRCCLEGESERTVPTLRLNYDEIIMAWSNRGEPWVNPVDSATDVGLVPDMELQGGDADDGGQGREARVLRYKEKRRSRLFSKTIRYEVRKLNAERRPRMKGRFVKRTNNSY</sequence>
<name>A0A8T0GT06_CERPU</name>
<keyword evidence="6" id="KW-0863">Zinc-finger</keyword>
<evidence type="ECO:0000256" key="8">
    <source>
        <dbReference type="SAM" id="MobiDB-lite"/>
    </source>
</evidence>
<protein>
    <submittedName>
        <fullName evidence="11">Uncharacterized protein</fullName>
    </submittedName>
</protein>
<dbReference type="Pfam" id="PF00643">
    <property type="entry name" value="zf-B_box"/>
    <property type="match status" value="1"/>
</dbReference>
<dbReference type="InterPro" id="IPR010402">
    <property type="entry name" value="CCT_domain"/>
</dbReference>
<proteinExistence type="inferred from homology"/>
<keyword evidence="12" id="KW-1185">Reference proteome</keyword>
<keyword evidence="3" id="KW-0479">Metal-binding</keyword>
<dbReference type="GO" id="GO:0005634">
    <property type="term" value="C:nucleus"/>
    <property type="evidence" value="ECO:0007669"/>
    <property type="project" value="UniProtKB-SubCell"/>
</dbReference>
<feature type="compositionally biased region" description="Basic residues" evidence="8">
    <location>
        <begin position="107"/>
        <end position="120"/>
    </location>
</feature>
<feature type="domain" description="B box-type" evidence="9">
    <location>
        <begin position="19"/>
        <end position="66"/>
    </location>
</feature>
<evidence type="ECO:0000256" key="7">
    <source>
        <dbReference type="PROSITE-ProRule" id="PRU00357"/>
    </source>
</evidence>
<reference evidence="11" key="1">
    <citation type="submission" date="2020-06" db="EMBL/GenBank/DDBJ databases">
        <title>WGS assembly of Ceratodon purpureus strain R40.</title>
        <authorList>
            <person name="Carey S.B."/>
            <person name="Jenkins J."/>
            <person name="Shu S."/>
            <person name="Lovell J.T."/>
            <person name="Sreedasyam A."/>
            <person name="Maumus F."/>
            <person name="Tiley G.P."/>
            <person name="Fernandez-Pozo N."/>
            <person name="Barry K."/>
            <person name="Chen C."/>
            <person name="Wang M."/>
            <person name="Lipzen A."/>
            <person name="Daum C."/>
            <person name="Saski C.A."/>
            <person name="Payton A.C."/>
            <person name="Mcbreen J.C."/>
            <person name="Conrad R.E."/>
            <person name="Kollar L.M."/>
            <person name="Olsson S."/>
            <person name="Huttunen S."/>
            <person name="Landis J.B."/>
            <person name="Wickett N.J."/>
            <person name="Johnson M.G."/>
            <person name="Rensing S.A."/>
            <person name="Grimwood J."/>
            <person name="Schmutz J."/>
            <person name="Mcdaniel S.F."/>
        </authorList>
    </citation>
    <scope>NUCLEOTIDE SEQUENCE</scope>
    <source>
        <strain evidence="11">R40</strain>
    </source>
</reference>
<feature type="domain" description="CCT" evidence="10">
    <location>
        <begin position="396"/>
        <end position="438"/>
    </location>
</feature>